<dbReference type="AlphaFoldDB" id="A0A2P2NT97"/>
<protein>
    <submittedName>
        <fullName evidence="1">Uncharacterized protein</fullName>
    </submittedName>
</protein>
<reference evidence="1" key="1">
    <citation type="submission" date="2018-02" db="EMBL/GenBank/DDBJ databases">
        <title>Rhizophora mucronata_Transcriptome.</title>
        <authorList>
            <person name="Meera S.P."/>
            <person name="Sreeshan A."/>
            <person name="Augustine A."/>
        </authorList>
    </citation>
    <scope>NUCLEOTIDE SEQUENCE</scope>
    <source>
        <tissue evidence="1">Leaf</tissue>
    </source>
</reference>
<proteinExistence type="predicted"/>
<sequence length="20" mass="2422">MESMHCCWLSSYPKQNLNHI</sequence>
<evidence type="ECO:0000313" key="1">
    <source>
        <dbReference type="EMBL" id="MBX45729.1"/>
    </source>
</evidence>
<dbReference type="EMBL" id="GGEC01065245">
    <property type="protein sequence ID" value="MBX45729.1"/>
    <property type="molecule type" value="Transcribed_RNA"/>
</dbReference>
<organism evidence="1">
    <name type="scientific">Rhizophora mucronata</name>
    <name type="common">Asiatic mangrove</name>
    <dbReference type="NCBI Taxonomy" id="61149"/>
    <lineage>
        <taxon>Eukaryota</taxon>
        <taxon>Viridiplantae</taxon>
        <taxon>Streptophyta</taxon>
        <taxon>Embryophyta</taxon>
        <taxon>Tracheophyta</taxon>
        <taxon>Spermatophyta</taxon>
        <taxon>Magnoliopsida</taxon>
        <taxon>eudicotyledons</taxon>
        <taxon>Gunneridae</taxon>
        <taxon>Pentapetalae</taxon>
        <taxon>rosids</taxon>
        <taxon>fabids</taxon>
        <taxon>Malpighiales</taxon>
        <taxon>Rhizophoraceae</taxon>
        <taxon>Rhizophora</taxon>
    </lineage>
</organism>
<name>A0A2P2NT97_RHIMU</name>
<accession>A0A2P2NT97</accession>